<dbReference type="RefSeq" id="WP_058421413.1">
    <property type="nucleotide sequence ID" value="NZ_LKEF01000035.1"/>
</dbReference>
<dbReference type="InterPro" id="IPR050266">
    <property type="entry name" value="AB_hydrolase_sf"/>
</dbReference>
<dbReference type="InterPro" id="IPR000073">
    <property type="entry name" value="AB_hydrolase_1"/>
</dbReference>
<dbReference type="InterPro" id="IPR000639">
    <property type="entry name" value="Epox_hydrolase-like"/>
</dbReference>
<evidence type="ECO:0000259" key="1">
    <source>
        <dbReference type="Pfam" id="PF00561"/>
    </source>
</evidence>
<gene>
    <name evidence="2" type="ORF">AO063_13470</name>
</gene>
<reference evidence="2 3" key="1">
    <citation type="submission" date="2015-09" db="EMBL/GenBank/DDBJ databases">
        <title>Genome sequence of ICMP 11288.</title>
        <authorList>
            <person name="Visnovsky S."/>
            <person name="Lu A."/>
            <person name="Panda P."/>
            <person name="Pitman A."/>
        </authorList>
    </citation>
    <scope>NUCLEOTIDE SEQUENCE [LARGE SCALE GENOMIC DNA]</scope>
    <source>
        <strain evidence="2 3">ICMP 11288</strain>
    </source>
</reference>
<name>A0A0W0HKM7_PSEFL</name>
<evidence type="ECO:0000313" key="2">
    <source>
        <dbReference type="EMBL" id="KTB61322.1"/>
    </source>
</evidence>
<dbReference type="AlphaFoldDB" id="A0A0W0HKM7"/>
<proteinExistence type="predicted"/>
<dbReference type="PRINTS" id="PR00111">
    <property type="entry name" value="ABHYDROLASE"/>
</dbReference>
<dbReference type="Gene3D" id="3.40.50.1820">
    <property type="entry name" value="alpha/beta hydrolase"/>
    <property type="match status" value="1"/>
</dbReference>
<comment type="caution">
    <text evidence="2">The sequence shown here is derived from an EMBL/GenBank/DDBJ whole genome shotgun (WGS) entry which is preliminary data.</text>
</comment>
<evidence type="ECO:0000313" key="3">
    <source>
        <dbReference type="Proteomes" id="UP000054197"/>
    </source>
</evidence>
<feature type="domain" description="AB hydrolase-1" evidence="1">
    <location>
        <begin position="31"/>
        <end position="126"/>
    </location>
</feature>
<dbReference type="PANTHER" id="PTHR43798">
    <property type="entry name" value="MONOACYLGLYCEROL LIPASE"/>
    <property type="match status" value="1"/>
</dbReference>
<protein>
    <submittedName>
        <fullName evidence="2">2-succinyl-6-hydroxy-2, 4-cyclohexadiene-1-carboxylate synthase</fullName>
    </submittedName>
</protein>
<dbReference type="InterPro" id="IPR029058">
    <property type="entry name" value="AB_hydrolase_fold"/>
</dbReference>
<dbReference type="Proteomes" id="UP000054197">
    <property type="component" value="Unassembled WGS sequence"/>
</dbReference>
<accession>A0A0W0HKM7</accession>
<dbReference type="EMBL" id="LKEF01000035">
    <property type="protein sequence ID" value="KTB61322.1"/>
    <property type="molecule type" value="Genomic_DNA"/>
</dbReference>
<dbReference type="SUPFAM" id="SSF53474">
    <property type="entry name" value="alpha/beta-Hydrolases"/>
    <property type="match status" value="1"/>
</dbReference>
<dbReference type="GO" id="GO:0003824">
    <property type="term" value="F:catalytic activity"/>
    <property type="evidence" value="ECO:0007669"/>
    <property type="project" value="InterPro"/>
</dbReference>
<sequence length="270" mass="29970">MPVAVIDGQPLHYVDQGTGPVVLLGSSYLWDRHMWAPQIEALSQQYRVIVPELWGHGESGPLPAQTQSLDDLARQTLALLDQLDIAQINLVGLSVGGMWGARLALLAPQRINSLVLMDTYLGAEPEATRQYYFSLFKMIEDAGAIPEPLLDVIAPIFFRPGIDRESALYQDFHQSLQAFSRERLLDSIVPLGRQIFSRADILDQLHRLDTDTTLIMCGEQDKPRPPAESREMAELIGCSLTLIPDAGHISSRENPDFVNEALLTFLANNA</sequence>
<organism evidence="2 3">
    <name type="scientific">Pseudomonas fluorescens ICMP 11288</name>
    <dbReference type="NCBI Taxonomy" id="1198309"/>
    <lineage>
        <taxon>Bacteria</taxon>
        <taxon>Pseudomonadati</taxon>
        <taxon>Pseudomonadota</taxon>
        <taxon>Gammaproteobacteria</taxon>
        <taxon>Pseudomonadales</taxon>
        <taxon>Pseudomonadaceae</taxon>
        <taxon>Pseudomonas</taxon>
    </lineage>
</organism>
<dbReference type="PRINTS" id="PR00412">
    <property type="entry name" value="EPOXHYDRLASE"/>
</dbReference>
<dbReference type="PANTHER" id="PTHR43798:SF29">
    <property type="entry name" value="AB HYDROLASE-1 DOMAIN-CONTAINING PROTEIN"/>
    <property type="match status" value="1"/>
</dbReference>
<dbReference type="Pfam" id="PF00561">
    <property type="entry name" value="Abhydrolase_1"/>
    <property type="match status" value="1"/>
</dbReference>